<dbReference type="InterPro" id="IPR001680">
    <property type="entry name" value="WD40_rpt"/>
</dbReference>
<keyword evidence="1 3" id="KW-0853">WD repeat</keyword>
<dbReference type="Proteomes" id="UP000252107">
    <property type="component" value="Unassembled WGS sequence"/>
</dbReference>
<reference evidence="8" key="1">
    <citation type="submission" date="2016-04" db="EMBL/GenBank/DDBJ databases">
        <authorList>
            <person name="Tabuchi Yagui T.R."/>
        </authorList>
    </citation>
    <scope>NUCLEOTIDE SEQUENCE [LARGE SCALE GENOMIC DNA]</scope>
    <source>
        <strain evidence="8">NIES-26</strain>
    </source>
</reference>
<dbReference type="Pfam" id="PF00400">
    <property type="entry name" value="WD40"/>
    <property type="match status" value="11"/>
</dbReference>
<keyword evidence="4" id="KW-0812">Transmembrane</keyword>
<dbReference type="PANTHER" id="PTHR19848:SF8">
    <property type="entry name" value="F-BOX AND WD REPEAT DOMAIN CONTAINING 7"/>
    <property type="match status" value="1"/>
</dbReference>
<evidence type="ECO:0000259" key="5">
    <source>
        <dbReference type="Pfam" id="PF12770"/>
    </source>
</evidence>
<keyword evidence="2" id="KW-0677">Repeat</keyword>
<gene>
    <name evidence="8" type="ORF">A6770_37075</name>
</gene>
<dbReference type="InterPro" id="IPR049052">
    <property type="entry name" value="nSTAND1"/>
</dbReference>
<dbReference type="EMBL" id="LXQD01000037">
    <property type="protein sequence ID" value="RCJ40890.1"/>
    <property type="molecule type" value="Genomic_DNA"/>
</dbReference>
<dbReference type="InterPro" id="IPR024977">
    <property type="entry name" value="Apc4-like_WD40_dom"/>
</dbReference>
<feature type="repeat" description="WD" evidence="3">
    <location>
        <begin position="748"/>
        <end position="780"/>
    </location>
</feature>
<name>A0A367RYS6_9NOSO</name>
<comment type="caution">
    <text evidence="8">The sequence shown here is derived from an EMBL/GenBank/DDBJ whole genome shotgun (WGS) entry which is preliminary data.</text>
</comment>
<keyword evidence="9" id="KW-1185">Reference proteome</keyword>
<dbReference type="Gene3D" id="3.40.50.300">
    <property type="entry name" value="P-loop containing nucleotide triphosphate hydrolases"/>
    <property type="match status" value="1"/>
</dbReference>
<dbReference type="Pfam" id="PF20703">
    <property type="entry name" value="nSTAND1"/>
    <property type="match status" value="1"/>
</dbReference>
<feature type="transmembrane region" description="Helical" evidence="4">
    <location>
        <begin position="652"/>
        <end position="673"/>
    </location>
</feature>
<dbReference type="PROSITE" id="PS50082">
    <property type="entry name" value="WD_REPEATS_2"/>
    <property type="match status" value="12"/>
</dbReference>
<keyword evidence="4" id="KW-0472">Membrane</keyword>
<dbReference type="PRINTS" id="PR00320">
    <property type="entry name" value="GPROTEINBRPT"/>
</dbReference>
<feature type="repeat" description="WD" evidence="3">
    <location>
        <begin position="1211"/>
        <end position="1245"/>
    </location>
</feature>
<feature type="domain" description="Novel STAND NTPase 1" evidence="7">
    <location>
        <begin position="207"/>
        <end position="602"/>
    </location>
</feature>
<evidence type="ECO:0000313" key="8">
    <source>
        <dbReference type="EMBL" id="RCJ40890.1"/>
    </source>
</evidence>
<evidence type="ECO:0000313" key="9">
    <source>
        <dbReference type="Proteomes" id="UP000252107"/>
    </source>
</evidence>
<feature type="domain" description="CHAT" evidence="5">
    <location>
        <begin position="14"/>
        <end position="165"/>
    </location>
</feature>
<dbReference type="InterPro" id="IPR036322">
    <property type="entry name" value="WD40_repeat_dom_sf"/>
</dbReference>
<feature type="domain" description="Anaphase-promoting complex subunit 4-like WD40" evidence="6">
    <location>
        <begin position="1045"/>
        <end position="1122"/>
    </location>
</feature>
<dbReference type="CDD" id="cd00200">
    <property type="entry name" value="WD40"/>
    <property type="match status" value="2"/>
</dbReference>
<dbReference type="InterPro" id="IPR020472">
    <property type="entry name" value="WD40_PAC1"/>
</dbReference>
<dbReference type="SUPFAM" id="SSF52540">
    <property type="entry name" value="P-loop containing nucleoside triphosphate hydrolases"/>
    <property type="match status" value="1"/>
</dbReference>
<dbReference type="Gene3D" id="2.130.10.10">
    <property type="entry name" value="YVTN repeat-like/Quinoprotein amine dehydrogenase"/>
    <property type="match status" value="5"/>
</dbReference>
<organism evidence="8 9">
    <name type="scientific">Nostoc minutum NIES-26</name>
    <dbReference type="NCBI Taxonomy" id="1844469"/>
    <lineage>
        <taxon>Bacteria</taxon>
        <taxon>Bacillati</taxon>
        <taxon>Cyanobacteriota</taxon>
        <taxon>Cyanophyceae</taxon>
        <taxon>Nostocales</taxon>
        <taxon>Nostocaceae</taxon>
        <taxon>Nostoc</taxon>
    </lineage>
</organism>
<evidence type="ECO:0000256" key="2">
    <source>
        <dbReference type="ARBA" id="ARBA00022737"/>
    </source>
</evidence>
<feature type="repeat" description="WD" evidence="3">
    <location>
        <begin position="956"/>
        <end position="990"/>
    </location>
</feature>
<dbReference type="InterPro" id="IPR019775">
    <property type="entry name" value="WD40_repeat_CS"/>
</dbReference>
<feature type="repeat" description="WD" evidence="3">
    <location>
        <begin position="996"/>
        <end position="1029"/>
    </location>
</feature>
<accession>A0A367RYS6</accession>
<evidence type="ECO:0000256" key="4">
    <source>
        <dbReference type="SAM" id="Phobius"/>
    </source>
</evidence>
<sequence>MNNTTGVKTILILAANPANTSRLRLDAEVREIEEGLQRASKGGQFKLIQKWAVRSRDFYRAILEHRPQIVHFSGHGTGIDGIVLEDETGQATLVEKEELSKLFKLFAVKGVECVVLNACYSEVQAEAISQYIKYVIGMTQAIGDKAAISFAVAFYDALGAGETVEFAFELGCSQLIRLKEEDTPVLKTRLIHPADIQFEVDDIPPNPYQGLSAFGEKDAAFFFGREEFTNQLFEMVHQELLVPVIGASGSGKSSVVFAGLIPLLREEGTWVIESFRPKSQPFDELALALVRQLEPNLDGVEKVIKVGKLSESLKKQEVKLHQVASQILENKSNKRFLLIVDQFEELYTQCQEKEEQQCFINTLLTAINGKNLTLIFTLRADFYGYALSYLPFCEALQQFKHTPLGLMRREELQAAIEQPAQKLNVKFQTHLVVRILDDIGNEPGNLPLLEFALTALWNKQKNNELTHKAYDEIGGVKQALVKHADRVYFRLGASQQQQAQQIFLTLVRLGEATEDTRRVATYKDIGRQNWELVTYLASSEARLLVTGRNDKSGEETVEVAHEALIQKWEYLRQWLEKDRDFRIWLQELRSVRQQWEKSNREDDALLRGKALVDAQEWLQKRPDDLTLEQEYIQSSLTLQYKEQQKQEQNRRLILAGIIGGILILAGALGFGWWQTEIQRQQAQKNEINALTSSSENLLIANQSFDALIYALKAGRKLKQVVWKDSNLKQQVIRVLQQAVESLKELNRLEGHSNWVYGVNFSPDGNNIVSASLDKTVKIWKRDGTLLATLRHEGKVYDVSFCDKDGSFATASEDKTVKIWKRNGTLDKTLKHSSNVLKVSFAPDCKMLVAASGKQVLLWDIEQGKFKVLRENKASVNSVNFSPDGRIIATSSDDDDDVIRLLNLDGTEIQKALKGHKDKVYDISFSLDGNTIATASWDKTAKIWSLVNGNWVFSRTLTGHTDRVYGVSFSPDGNMIATASWDKTVKLWNLDGTLRLTIKHEDRVNSVSFSKDNTIASGGADNTVKLWKIDRNLLPIQAHNKAVRSVSFNPTMDMIATASEDGTVKLWHRDGRLFKTLELSNKADENKPYINGVSFSPDGKMLAIASADKTTQLWNIEGKKIKTLKGHAGEIFSASYSSDGKLIVTASADKTAKLWSSDGKYIKTLGDDRGNQGHRDRVVDASFSPDGKMIATASDDKTAKIWKLDGTLCATLEGHQDEVNGIDFSPDGKMIATASDDKTIKIWKLDELLCQPPNRTLNAYKTFKGHQERIISVKFSPNGEQIASASFDKTVKLWNKDGGLLRTFQGHNDWVWSVDFSFDGKALASTSYDTTVRFWNLDKIETQILGLDSWLKKGCAQVRDYLKNSNKLIESDKHICDESEN</sequence>
<dbReference type="SMART" id="SM00320">
    <property type="entry name" value="WD40"/>
    <property type="match status" value="14"/>
</dbReference>
<feature type="repeat" description="WD" evidence="3">
    <location>
        <begin position="1082"/>
        <end position="1116"/>
    </location>
</feature>
<feature type="repeat" description="WD" evidence="3">
    <location>
        <begin position="788"/>
        <end position="820"/>
    </location>
</feature>
<feature type="repeat" description="WD" evidence="3">
    <location>
        <begin position="1035"/>
        <end position="1066"/>
    </location>
</feature>
<dbReference type="Pfam" id="PF12894">
    <property type="entry name" value="ANAPC4_WD40"/>
    <property type="match status" value="1"/>
</dbReference>
<dbReference type="SUPFAM" id="SSF50978">
    <property type="entry name" value="WD40 repeat-like"/>
    <property type="match status" value="2"/>
</dbReference>
<proteinExistence type="predicted"/>
<evidence type="ECO:0000259" key="7">
    <source>
        <dbReference type="Pfam" id="PF20703"/>
    </source>
</evidence>
<dbReference type="PROSITE" id="PS50294">
    <property type="entry name" value="WD_REPEATS_REGION"/>
    <property type="match status" value="12"/>
</dbReference>
<dbReference type="PANTHER" id="PTHR19848">
    <property type="entry name" value="WD40 REPEAT PROTEIN"/>
    <property type="match status" value="1"/>
</dbReference>
<dbReference type="InterPro" id="IPR015943">
    <property type="entry name" value="WD40/YVTN_repeat-like_dom_sf"/>
</dbReference>
<feature type="repeat" description="WD" evidence="3">
    <location>
        <begin position="1303"/>
        <end position="1337"/>
    </location>
</feature>
<dbReference type="InterPro" id="IPR024983">
    <property type="entry name" value="CHAT_dom"/>
</dbReference>
<evidence type="ECO:0000259" key="6">
    <source>
        <dbReference type="Pfam" id="PF12894"/>
    </source>
</evidence>
<feature type="repeat" description="WD" evidence="3">
    <location>
        <begin position="1262"/>
        <end position="1294"/>
    </location>
</feature>
<evidence type="ECO:0000256" key="1">
    <source>
        <dbReference type="ARBA" id="ARBA00022574"/>
    </source>
</evidence>
<dbReference type="PROSITE" id="PS00678">
    <property type="entry name" value="WD_REPEATS_1"/>
    <property type="match status" value="3"/>
</dbReference>
<feature type="repeat" description="WD" evidence="3">
    <location>
        <begin position="1123"/>
        <end position="1155"/>
    </location>
</feature>
<keyword evidence="4" id="KW-1133">Transmembrane helix</keyword>
<feature type="repeat" description="WD" evidence="3">
    <location>
        <begin position="912"/>
        <end position="953"/>
    </location>
</feature>
<dbReference type="InterPro" id="IPR027417">
    <property type="entry name" value="P-loop_NTPase"/>
</dbReference>
<protein>
    <submittedName>
        <fullName evidence="8">Uncharacterized protein</fullName>
    </submittedName>
</protein>
<feature type="repeat" description="WD" evidence="3">
    <location>
        <begin position="1170"/>
        <end position="1204"/>
    </location>
</feature>
<evidence type="ECO:0000256" key="3">
    <source>
        <dbReference type="PROSITE-ProRule" id="PRU00221"/>
    </source>
</evidence>
<dbReference type="Pfam" id="PF12770">
    <property type="entry name" value="CHAT"/>
    <property type="match status" value="1"/>
</dbReference>